<evidence type="ECO:0000313" key="2">
    <source>
        <dbReference type="EMBL" id="STY90163.1"/>
    </source>
</evidence>
<keyword evidence="1" id="KW-0812">Transmembrane</keyword>
<keyword evidence="1" id="KW-0472">Membrane</keyword>
<evidence type="ECO:0000313" key="3">
    <source>
        <dbReference type="Proteomes" id="UP000254133"/>
    </source>
</evidence>
<organism evidence="2 3">
    <name type="scientific">Moraxella bovis</name>
    <dbReference type="NCBI Taxonomy" id="476"/>
    <lineage>
        <taxon>Bacteria</taxon>
        <taxon>Pseudomonadati</taxon>
        <taxon>Pseudomonadota</taxon>
        <taxon>Gammaproteobacteria</taxon>
        <taxon>Moraxellales</taxon>
        <taxon>Moraxellaceae</taxon>
        <taxon>Moraxella</taxon>
    </lineage>
</organism>
<evidence type="ECO:0000256" key="1">
    <source>
        <dbReference type="SAM" id="Phobius"/>
    </source>
</evidence>
<feature type="transmembrane region" description="Helical" evidence="1">
    <location>
        <begin position="58"/>
        <end position="79"/>
    </location>
</feature>
<protein>
    <recommendedName>
        <fullName evidence="4">Cxxc_20_cxxc protein</fullName>
    </recommendedName>
</protein>
<dbReference type="AlphaFoldDB" id="A0A378PQD2"/>
<feature type="transmembrane region" description="Helical" evidence="1">
    <location>
        <begin position="91"/>
        <end position="114"/>
    </location>
</feature>
<gene>
    <name evidence="2" type="ORF">NCTC9426_00169</name>
</gene>
<dbReference type="Proteomes" id="UP000254133">
    <property type="component" value="Unassembled WGS sequence"/>
</dbReference>
<proteinExistence type="predicted"/>
<sequence>MLTKVEYPCPNCQNLFKPKALIKKPFKGALKSYQFTPAPSIHCPHCEQKLKAIFPVQYAWGLVGLVVLICLMIIAKSIFDLQFNKMIDNVITASMFLIAIWLFMQIVNQLYYAIDDD</sequence>
<keyword evidence="1" id="KW-1133">Transmembrane helix</keyword>
<dbReference type="EMBL" id="UGPZ01000002">
    <property type="protein sequence ID" value="STY90163.1"/>
    <property type="molecule type" value="Genomic_DNA"/>
</dbReference>
<evidence type="ECO:0008006" key="4">
    <source>
        <dbReference type="Google" id="ProtNLM"/>
    </source>
</evidence>
<reference evidence="2 3" key="1">
    <citation type="submission" date="2018-06" db="EMBL/GenBank/DDBJ databases">
        <authorList>
            <consortium name="Pathogen Informatics"/>
            <person name="Doyle S."/>
        </authorList>
    </citation>
    <scope>NUCLEOTIDE SEQUENCE [LARGE SCALE GENOMIC DNA]</scope>
    <source>
        <strain evidence="2 3">NCTC9426</strain>
    </source>
</reference>
<accession>A0A378PQD2</accession>
<name>A0A378PQD2_MORBO</name>